<sequence>MEKYSVLMSLYIKEKPEYLKFAIQSMIDQTVPPDEIIIVKDGQITGELQAVLDEYAGKYPASFNIVGYEKNRGLGLALNYGLEHSKNELVARMDTDDISKPDRCEKQLQVFEKSPELAIVGSYVDEFYSTPDEVVSTRKVPTDHKDIYEFAKKRSAFNHPAVMYRKSAVMSVNGYSDLRRNQDVDLFGRMLFSGCKAANVGESLLWFRSNDALAKRRKSWENTKSYIDTIKKFRKMGYSSFGDYMMIAVAQTGMFLCPAKLQYWIYKKFLRG</sequence>
<evidence type="ECO:0000313" key="9">
    <source>
        <dbReference type="EMBL" id="MDG4515447.1"/>
    </source>
</evidence>
<proteinExistence type="inferred from homology"/>
<dbReference type="EC" id="2.4.-.-" evidence="9"/>
<evidence type="ECO:0000313" key="6">
    <source>
        <dbReference type="EMBL" id="AKE79581.1"/>
    </source>
</evidence>
<evidence type="ECO:0000313" key="7">
    <source>
        <dbReference type="EMBL" id="AKE80201.1"/>
    </source>
</evidence>
<dbReference type="CDD" id="cd04195">
    <property type="entry name" value="GT2_AmsE_like"/>
    <property type="match status" value="1"/>
</dbReference>
<dbReference type="InterPro" id="IPR029044">
    <property type="entry name" value="Nucleotide-diphossugar_trans"/>
</dbReference>
<dbReference type="PANTHER" id="PTHR43685">
    <property type="entry name" value="GLYCOSYLTRANSFERASE"/>
    <property type="match status" value="1"/>
</dbReference>
<name>A0A0F6UYD9_STRSU</name>
<dbReference type="Gene3D" id="3.90.550.10">
    <property type="entry name" value="Spore Coat Polysaccharide Biosynthesis Protein SpsA, Chain A"/>
    <property type="match status" value="1"/>
</dbReference>
<dbReference type="Proteomes" id="UP001152877">
    <property type="component" value="Unassembled WGS sequence"/>
</dbReference>
<dbReference type="AlphaFoldDB" id="A0A0F6UYD9"/>
<dbReference type="InterPro" id="IPR001173">
    <property type="entry name" value="Glyco_trans_2-like"/>
</dbReference>
<dbReference type="EMBL" id="KM972271">
    <property type="protein sequence ID" value="AKE80201.1"/>
    <property type="molecule type" value="Genomic_DNA"/>
</dbReference>
<keyword evidence="2 9" id="KW-0328">Glycosyltransferase</keyword>
<dbReference type="EMBL" id="JANFMI010000001">
    <property type="protein sequence ID" value="MDG4515447.1"/>
    <property type="molecule type" value="Genomic_DNA"/>
</dbReference>
<dbReference type="EMBL" id="KM972234">
    <property type="protein sequence ID" value="AKE79384.1"/>
    <property type="molecule type" value="Genomic_DNA"/>
</dbReference>
<reference evidence="9" key="2">
    <citation type="submission" date="2022-07" db="EMBL/GenBank/DDBJ databases">
        <title>Whole Genome Sequencing of Streptococcus suis.</title>
        <authorList>
            <person name="Dai X."/>
            <person name="Huang J."/>
            <person name="Wang L."/>
        </authorList>
    </citation>
    <scope>NUCLEOTIDE SEQUENCE</scope>
    <source>
        <strain evidence="9">HDJ11</strain>
    </source>
</reference>
<comment type="similarity">
    <text evidence="1">Belongs to the glycosyltransferase 2 family.</text>
</comment>
<reference evidence="7" key="1">
    <citation type="journal article" date="2015" name="Appl. Environ. Microbiol.">
        <title>Eight Novel Capsular Polysaccharide Synthesis Gene Loci Identified in Nontypeable Streptococcus suis Isolates.</title>
        <authorList>
            <person name="Zheng H."/>
            <person name="Ji S."/>
            <person name="Liu Z."/>
            <person name="Lan R."/>
            <person name="Huang Y."/>
            <person name="Bai X."/>
            <person name="Gottschalk M."/>
            <person name="Xu J."/>
        </authorList>
    </citation>
    <scope>NUCLEOTIDE SEQUENCE</scope>
    <source>
        <strain evidence="5">YS121_seq</strain>
        <strain evidence="6">YS140_seq</strain>
        <strain evidence="7">YS46_seq</strain>
        <strain evidence="8">YS57_seq</strain>
    </source>
</reference>
<evidence type="ECO:0000256" key="2">
    <source>
        <dbReference type="ARBA" id="ARBA00022676"/>
    </source>
</evidence>
<keyword evidence="3 7" id="KW-0808">Transferase</keyword>
<accession>A0A0F6UYD9</accession>
<evidence type="ECO:0000259" key="4">
    <source>
        <dbReference type="Pfam" id="PF00535"/>
    </source>
</evidence>
<dbReference type="SUPFAM" id="SSF53448">
    <property type="entry name" value="Nucleotide-diphospho-sugar transferases"/>
    <property type="match status" value="1"/>
</dbReference>
<protein>
    <submittedName>
        <fullName evidence="7">Glycosyltransferase</fullName>
        <ecNumber evidence="9">2.4.-.-</ecNumber>
    </submittedName>
</protein>
<dbReference type="Pfam" id="PF00535">
    <property type="entry name" value="Glycos_transf_2"/>
    <property type="match status" value="1"/>
</dbReference>
<dbReference type="EMBL" id="KM972274">
    <property type="protein sequence ID" value="AKE80280.1"/>
    <property type="molecule type" value="Genomic_DNA"/>
</dbReference>
<dbReference type="PANTHER" id="PTHR43685:SF5">
    <property type="entry name" value="GLYCOSYLTRANSFERASE EPSE-RELATED"/>
    <property type="match status" value="1"/>
</dbReference>
<gene>
    <name evidence="7" type="primary">cpsI</name>
    <name evidence="9" type="ORF">NOL11_00455</name>
    <name evidence="5" type="ORF">YS121.seq-orf00009</name>
    <name evidence="6" type="ORF">YS140.seq-orf00009</name>
    <name evidence="7" type="ORF">YS46.seq-orf00009</name>
    <name evidence="8" type="ORF">YS57.seq-orf00009</name>
</gene>
<dbReference type="GO" id="GO:0016757">
    <property type="term" value="F:glycosyltransferase activity"/>
    <property type="evidence" value="ECO:0007669"/>
    <property type="project" value="UniProtKB-KW"/>
</dbReference>
<evidence type="ECO:0000313" key="5">
    <source>
        <dbReference type="EMBL" id="AKE79384.1"/>
    </source>
</evidence>
<evidence type="ECO:0000256" key="1">
    <source>
        <dbReference type="ARBA" id="ARBA00006739"/>
    </source>
</evidence>
<evidence type="ECO:0000256" key="3">
    <source>
        <dbReference type="ARBA" id="ARBA00022679"/>
    </source>
</evidence>
<evidence type="ECO:0000313" key="8">
    <source>
        <dbReference type="EMBL" id="AKE80280.1"/>
    </source>
</evidence>
<dbReference type="EMBL" id="KM972242">
    <property type="protein sequence ID" value="AKE79581.1"/>
    <property type="molecule type" value="Genomic_DNA"/>
</dbReference>
<dbReference type="InterPro" id="IPR050834">
    <property type="entry name" value="Glycosyltransf_2"/>
</dbReference>
<dbReference type="RefSeq" id="WP_024378216.1">
    <property type="nucleotide sequence ID" value="NZ_CEEO01000252.1"/>
</dbReference>
<organism evidence="7">
    <name type="scientific">Streptococcus suis</name>
    <dbReference type="NCBI Taxonomy" id="1307"/>
    <lineage>
        <taxon>Bacteria</taxon>
        <taxon>Bacillati</taxon>
        <taxon>Bacillota</taxon>
        <taxon>Bacilli</taxon>
        <taxon>Lactobacillales</taxon>
        <taxon>Streptococcaceae</taxon>
        <taxon>Streptococcus</taxon>
    </lineage>
</organism>
<feature type="domain" description="Glycosyltransferase 2-like" evidence="4">
    <location>
        <begin position="5"/>
        <end position="165"/>
    </location>
</feature>